<evidence type="ECO:0000313" key="3">
    <source>
        <dbReference type="EMBL" id="MCC5467738.1"/>
    </source>
</evidence>
<accession>A0ABS8HZQ1</accession>
<dbReference type="InterPro" id="IPR037522">
    <property type="entry name" value="HD_GYP_dom"/>
</dbReference>
<dbReference type="PROSITE" id="PS51831">
    <property type="entry name" value="HD"/>
    <property type="match status" value="1"/>
</dbReference>
<gene>
    <name evidence="3" type="ORF">LMF89_20600</name>
</gene>
<evidence type="ECO:0000259" key="1">
    <source>
        <dbReference type="PROSITE" id="PS51831"/>
    </source>
</evidence>
<dbReference type="Pfam" id="PF13487">
    <property type="entry name" value="HD_5"/>
    <property type="match status" value="1"/>
</dbReference>
<dbReference type="InterPro" id="IPR021812">
    <property type="entry name" value="DUF3391"/>
</dbReference>
<sequence>MKKVASADLQPGMIVAEAIYSLNGKQILFPKGGTLTNKTIQNIKNWDITYVRIESHSDTAAEIIEEGPEEASSPSELPPILIKKAMDFEQTLQDSVEQVDALFNSIRNNKKIDIKHFHKIASGIFEHLIYPSEAVNRLLFSLTPHNSLAYHSVMVAALSGMLAEWMNFSSKDIKEIIFAGLLHDVGKTQLPLELFIDKDSVTAHSEKIQTHVLLTFKLLKDSRALSPTILTAIVQHHEYMDGSGYPQQLSGENIHVFARVIGVVNHLSNMIAESESINPFMLLQAIKLEMFTKLDPTVCDVFSRRINDYLLSSSVILEDGRKAKVAFLPNVTPTYPILQVDDEFIDMIKDKEVKIVGLVI</sequence>
<comment type="caution">
    <text evidence="3">The sequence shown here is derived from an EMBL/GenBank/DDBJ whole genome shotgun (WGS) entry which is preliminary data.</text>
</comment>
<dbReference type="PANTHER" id="PTHR43155:SF2">
    <property type="entry name" value="CYCLIC DI-GMP PHOSPHODIESTERASE PA4108"/>
    <property type="match status" value="1"/>
</dbReference>
<dbReference type="InterPro" id="IPR006674">
    <property type="entry name" value="HD_domain"/>
</dbReference>
<reference evidence="3" key="1">
    <citation type="submission" date="2021-11" db="EMBL/GenBank/DDBJ databases">
        <title>Description of a new species Pelosinus isolated from the bottom sediments of Lake Baikal.</title>
        <authorList>
            <person name="Zakharyuk A."/>
        </authorList>
    </citation>
    <scope>NUCLEOTIDE SEQUENCE</scope>
    <source>
        <strain evidence="3">Bkl1</strain>
    </source>
</reference>
<dbReference type="SUPFAM" id="SSF109604">
    <property type="entry name" value="HD-domain/PDEase-like"/>
    <property type="match status" value="1"/>
</dbReference>
<feature type="domain" description="HD" evidence="1">
    <location>
        <begin position="148"/>
        <end position="270"/>
    </location>
</feature>
<dbReference type="CDD" id="cd00077">
    <property type="entry name" value="HDc"/>
    <property type="match status" value="1"/>
</dbReference>
<keyword evidence="4" id="KW-1185">Reference proteome</keyword>
<dbReference type="SMART" id="SM00471">
    <property type="entry name" value="HDc"/>
    <property type="match status" value="1"/>
</dbReference>
<proteinExistence type="predicted"/>
<feature type="domain" description="HD-GYP" evidence="2">
    <location>
        <begin position="126"/>
        <end position="318"/>
    </location>
</feature>
<evidence type="ECO:0000259" key="2">
    <source>
        <dbReference type="PROSITE" id="PS51832"/>
    </source>
</evidence>
<dbReference type="NCBIfam" id="TIGR00277">
    <property type="entry name" value="HDIG"/>
    <property type="match status" value="1"/>
</dbReference>
<dbReference type="Proteomes" id="UP001165492">
    <property type="component" value="Unassembled WGS sequence"/>
</dbReference>
<evidence type="ECO:0000313" key="4">
    <source>
        <dbReference type="Proteomes" id="UP001165492"/>
    </source>
</evidence>
<dbReference type="Gene3D" id="1.10.3210.10">
    <property type="entry name" value="Hypothetical protein af1432"/>
    <property type="match status" value="1"/>
</dbReference>
<dbReference type="EMBL" id="JAJHJB010000039">
    <property type="protein sequence ID" value="MCC5467738.1"/>
    <property type="molecule type" value="Genomic_DNA"/>
</dbReference>
<dbReference type="InterPro" id="IPR006675">
    <property type="entry name" value="HDIG_dom"/>
</dbReference>
<organism evidence="3 4">
    <name type="scientific">Pelosinus baikalensis</name>
    <dbReference type="NCBI Taxonomy" id="2892015"/>
    <lineage>
        <taxon>Bacteria</taxon>
        <taxon>Bacillati</taxon>
        <taxon>Bacillota</taxon>
        <taxon>Negativicutes</taxon>
        <taxon>Selenomonadales</taxon>
        <taxon>Sporomusaceae</taxon>
        <taxon>Pelosinus</taxon>
    </lineage>
</organism>
<protein>
    <submittedName>
        <fullName evidence="3">HD domain-containing protein</fullName>
    </submittedName>
</protein>
<dbReference type="Pfam" id="PF11871">
    <property type="entry name" value="DUF3391"/>
    <property type="match status" value="1"/>
</dbReference>
<dbReference type="RefSeq" id="WP_229536688.1">
    <property type="nucleotide sequence ID" value="NZ_JAJHJB010000039.1"/>
</dbReference>
<dbReference type="PANTHER" id="PTHR43155">
    <property type="entry name" value="CYCLIC DI-GMP PHOSPHODIESTERASE PA4108-RELATED"/>
    <property type="match status" value="1"/>
</dbReference>
<dbReference type="InterPro" id="IPR003607">
    <property type="entry name" value="HD/PDEase_dom"/>
</dbReference>
<name>A0ABS8HZQ1_9FIRM</name>
<dbReference type="PROSITE" id="PS51832">
    <property type="entry name" value="HD_GYP"/>
    <property type="match status" value="1"/>
</dbReference>